<feature type="compositionally biased region" description="Acidic residues" evidence="15">
    <location>
        <begin position="1321"/>
        <end position="1342"/>
    </location>
</feature>
<dbReference type="SUPFAM" id="SSF54211">
    <property type="entry name" value="Ribosomal protein S5 domain 2-like"/>
    <property type="match status" value="1"/>
</dbReference>
<evidence type="ECO:0000256" key="4">
    <source>
        <dbReference type="ARBA" id="ARBA00011080"/>
    </source>
</evidence>
<keyword evidence="11 12" id="KW-0413">Isomerase</keyword>
<evidence type="ECO:0000256" key="9">
    <source>
        <dbReference type="ARBA" id="ARBA00023029"/>
    </source>
</evidence>
<dbReference type="InterPro" id="IPR036890">
    <property type="entry name" value="HATPase_C_sf"/>
</dbReference>
<dbReference type="InterPro" id="IPR001154">
    <property type="entry name" value="TopoII_euk"/>
</dbReference>
<evidence type="ECO:0000256" key="11">
    <source>
        <dbReference type="ARBA" id="ARBA00023235"/>
    </source>
</evidence>
<dbReference type="InterPro" id="IPR013758">
    <property type="entry name" value="Topo_IIA_A/C_ab"/>
</dbReference>
<comment type="function">
    <text evidence="13">Control of topological states of DNA by transient breakage and subsequent rejoining of DNA strands. Topoisomerase II makes double-strand breaks.</text>
</comment>
<dbReference type="InterPro" id="IPR006171">
    <property type="entry name" value="TOPRIM_dom"/>
</dbReference>
<dbReference type="SUPFAM" id="SSF56719">
    <property type="entry name" value="Type II DNA topoisomerase"/>
    <property type="match status" value="1"/>
</dbReference>
<dbReference type="InterPro" id="IPR050634">
    <property type="entry name" value="DNA_Topoisomerase_II"/>
</dbReference>
<protein>
    <recommendedName>
        <fullName evidence="13">DNA topoisomerase 2</fullName>
        <ecNumber evidence="13">5.6.2.2</ecNumber>
    </recommendedName>
</protein>
<proteinExistence type="inferred from homology"/>
<feature type="active site" description="O-(5'-phospho-DNA)-tyrosine intermediate" evidence="12">
    <location>
        <position position="802"/>
    </location>
</feature>
<reference evidence="18" key="1">
    <citation type="submission" date="2021-01" db="EMBL/GenBank/DDBJ databases">
        <authorList>
            <person name="Corre E."/>
            <person name="Pelletier E."/>
            <person name="Niang G."/>
            <person name="Scheremetjew M."/>
            <person name="Finn R."/>
            <person name="Kale V."/>
            <person name="Holt S."/>
            <person name="Cochrane G."/>
            <person name="Meng A."/>
            <person name="Brown T."/>
            <person name="Cohen L."/>
        </authorList>
    </citation>
    <scope>NUCLEOTIDE SEQUENCE</scope>
    <source>
        <strain evidence="18">CCMP1413</strain>
    </source>
</reference>
<evidence type="ECO:0000256" key="1">
    <source>
        <dbReference type="ARBA" id="ARBA00000185"/>
    </source>
</evidence>
<evidence type="ECO:0000256" key="13">
    <source>
        <dbReference type="RuleBase" id="RU362094"/>
    </source>
</evidence>
<feature type="compositionally biased region" description="Acidic residues" evidence="15">
    <location>
        <begin position="1373"/>
        <end position="1385"/>
    </location>
</feature>
<keyword evidence="6 13" id="KW-0547">Nucleotide-binding</keyword>
<comment type="catalytic activity">
    <reaction evidence="1 12 13">
        <text>ATP-dependent breakage, passage and rejoining of double-stranded DNA.</text>
        <dbReference type="EC" id="5.6.2.2"/>
    </reaction>
</comment>
<dbReference type="SMART" id="SM00434">
    <property type="entry name" value="TOP4c"/>
    <property type="match status" value="1"/>
</dbReference>
<feature type="compositionally biased region" description="Basic residues" evidence="15">
    <location>
        <begin position="1396"/>
        <end position="1407"/>
    </location>
</feature>
<dbReference type="InterPro" id="IPR014721">
    <property type="entry name" value="Ribsml_uS5_D2-typ_fold_subgr"/>
</dbReference>
<comment type="subunit">
    <text evidence="13">Homodimer.</text>
</comment>
<feature type="compositionally biased region" description="Low complexity" evidence="15">
    <location>
        <begin position="1097"/>
        <end position="1106"/>
    </location>
</feature>
<comment type="cofactor">
    <cofactor evidence="2">
        <name>Ca(2+)</name>
        <dbReference type="ChEBI" id="CHEBI:29108"/>
    </cofactor>
</comment>
<evidence type="ECO:0000256" key="8">
    <source>
        <dbReference type="ARBA" id="ARBA00022842"/>
    </source>
</evidence>
<evidence type="ECO:0000259" key="17">
    <source>
        <dbReference type="PROSITE" id="PS52040"/>
    </source>
</evidence>
<dbReference type="GO" id="GO:0000819">
    <property type="term" value="P:sister chromatid segregation"/>
    <property type="evidence" value="ECO:0007669"/>
    <property type="project" value="TreeGrafter"/>
</dbReference>
<comment type="similarity">
    <text evidence="4 13">Belongs to the type II topoisomerase family.</text>
</comment>
<dbReference type="SMART" id="SM00433">
    <property type="entry name" value="TOP2c"/>
    <property type="match status" value="1"/>
</dbReference>
<dbReference type="PANTHER" id="PTHR10169">
    <property type="entry name" value="DNA TOPOISOMERASE/GYRASE"/>
    <property type="match status" value="1"/>
</dbReference>
<dbReference type="GO" id="GO:0003677">
    <property type="term" value="F:DNA binding"/>
    <property type="evidence" value="ECO:0007669"/>
    <property type="project" value="UniProtKB-UniRule"/>
</dbReference>
<dbReference type="PRINTS" id="PR00418">
    <property type="entry name" value="TPI2FAMILY"/>
</dbReference>
<keyword evidence="8" id="KW-0460">Magnesium</keyword>
<dbReference type="Gene3D" id="1.10.268.10">
    <property type="entry name" value="Topoisomerase, domain 3"/>
    <property type="match status" value="1"/>
</dbReference>
<dbReference type="PROSITE" id="PS52040">
    <property type="entry name" value="TOPO_IIA"/>
    <property type="match status" value="1"/>
</dbReference>
<evidence type="ECO:0000259" key="16">
    <source>
        <dbReference type="PROSITE" id="PS50880"/>
    </source>
</evidence>
<dbReference type="GO" id="GO:0046872">
    <property type="term" value="F:metal ion binding"/>
    <property type="evidence" value="ECO:0007669"/>
    <property type="project" value="UniProtKB-KW"/>
</dbReference>
<dbReference type="Gene3D" id="3.90.199.10">
    <property type="entry name" value="Topoisomerase II, domain 5"/>
    <property type="match status" value="1"/>
</dbReference>
<dbReference type="Gene3D" id="3.30.230.10">
    <property type="match status" value="1"/>
</dbReference>
<dbReference type="PROSITE" id="PS50880">
    <property type="entry name" value="TOPRIM"/>
    <property type="match status" value="1"/>
</dbReference>
<feature type="region of interest" description="Disordered" evidence="15">
    <location>
        <begin position="1"/>
        <end position="37"/>
    </location>
</feature>
<evidence type="ECO:0000256" key="14">
    <source>
        <dbReference type="SAM" id="Coils"/>
    </source>
</evidence>
<dbReference type="Pfam" id="PF00521">
    <property type="entry name" value="DNA_topoisoIV"/>
    <property type="match status" value="1"/>
</dbReference>
<dbReference type="GO" id="GO:0005634">
    <property type="term" value="C:nucleus"/>
    <property type="evidence" value="ECO:0007669"/>
    <property type="project" value="TreeGrafter"/>
</dbReference>
<evidence type="ECO:0000256" key="10">
    <source>
        <dbReference type="ARBA" id="ARBA00023125"/>
    </source>
</evidence>
<dbReference type="InterPro" id="IPR018522">
    <property type="entry name" value="TopoIIA_CS"/>
</dbReference>
<accession>A0A7R9TH06</accession>
<organism evidence="18">
    <name type="scientific">Prasinoderma coloniale</name>
    <dbReference type="NCBI Taxonomy" id="156133"/>
    <lineage>
        <taxon>Eukaryota</taxon>
        <taxon>Viridiplantae</taxon>
        <taxon>Prasinodermophyta</taxon>
        <taxon>Prasinodermophyceae</taxon>
        <taxon>Prasinodermales</taxon>
        <taxon>Prasinodermaceae</taxon>
        <taxon>Prasinoderma</taxon>
    </lineage>
</organism>
<evidence type="ECO:0000256" key="5">
    <source>
        <dbReference type="ARBA" id="ARBA00022723"/>
    </source>
</evidence>
<dbReference type="GO" id="GO:0006265">
    <property type="term" value="P:DNA topological change"/>
    <property type="evidence" value="ECO:0007669"/>
    <property type="project" value="UniProtKB-UniRule"/>
</dbReference>
<dbReference type="InterPro" id="IPR013759">
    <property type="entry name" value="Topo_IIA_B_C"/>
</dbReference>
<evidence type="ECO:0000313" key="18">
    <source>
        <dbReference type="EMBL" id="CAD8235323.1"/>
    </source>
</evidence>
<feature type="coiled-coil region" evidence="14">
    <location>
        <begin position="1167"/>
        <end position="1201"/>
    </location>
</feature>
<dbReference type="GO" id="GO:0005524">
    <property type="term" value="F:ATP binding"/>
    <property type="evidence" value="ECO:0007669"/>
    <property type="project" value="UniProtKB-UniRule"/>
</dbReference>
<dbReference type="Gene3D" id="3.30.1490.30">
    <property type="match status" value="1"/>
</dbReference>
<dbReference type="InterPro" id="IPR020568">
    <property type="entry name" value="Ribosomal_Su5_D2-typ_SF"/>
</dbReference>
<dbReference type="FunFam" id="3.30.230.10:FF:000008">
    <property type="entry name" value="DNA topoisomerase 2"/>
    <property type="match status" value="1"/>
</dbReference>
<comment type="cofactor">
    <cofactor evidence="3">
        <name>Mg(2+)</name>
        <dbReference type="ChEBI" id="CHEBI:18420"/>
    </cofactor>
</comment>
<dbReference type="Gene3D" id="3.30.565.10">
    <property type="entry name" value="Histidine kinase-like ATPase, C-terminal domain"/>
    <property type="match status" value="1"/>
</dbReference>
<dbReference type="Gene3D" id="3.30.1360.40">
    <property type="match status" value="1"/>
</dbReference>
<dbReference type="CDD" id="cd00187">
    <property type="entry name" value="TOP4c"/>
    <property type="match status" value="1"/>
</dbReference>
<dbReference type="FunFam" id="3.30.1490.30:FF:000001">
    <property type="entry name" value="DNA topoisomerase 2"/>
    <property type="match status" value="1"/>
</dbReference>
<evidence type="ECO:0000256" key="2">
    <source>
        <dbReference type="ARBA" id="ARBA00001913"/>
    </source>
</evidence>
<dbReference type="SUPFAM" id="SSF55874">
    <property type="entry name" value="ATPase domain of HSP90 chaperone/DNA topoisomerase II/histidine kinase"/>
    <property type="match status" value="1"/>
</dbReference>
<dbReference type="Pfam" id="PF01751">
    <property type="entry name" value="Toprim"/>
    <property type="match status" value="1"/>
</dbReference>
<dbReference type="InterPro" id="IPR002205">
    <property type="entry name" value="Topo_IIA_dom_A"/>
</dbReference>
<feature type="compositionally biased region" description="Acidic residues" evidence="15">
    <location>
        <begin position="1511"/>
        <end position="1535"/>
    </location>
</feature>
<feature type="compositionally biased region" description="Low complexity" evidence="15">
    <location>
        <begin position="1492"/>
        <end position="1503"/>
    </location>
</feature>
<dbReference type="InterPro" id="IPR013506">
    <property type="entry name" value="Topo_IIA_bsu_dom2"/>
</dbReference>
<keyword evidence="10 12" id="KW-0238">DNA-binding</keyword>
<keyword evidence="5" id="KW-0479">Metal-binding</keyword>
<dbReference type="InterPro" id="IPR013760">
    <property type="entry name" value="Topo_IIA-like_dom_sf"/>
</dbReference>
<evidence type="ECO:0000256" key="3">
    <source>
        <dbReference type="ARBA" id="ARBA00001946"/>
    </source>
</evidence>
<dbReference type="Gene3D" id="3.40.50.670">
    <property type="match status" value="1"/>
</dbReference>
<feature type="region of interest" description="Disordered" evidence="15">
    <location>
        <begin position="1094"/>
        <end position="1121"/>
    </location>
</feature>
<feature type="domain" description="Topo IIA-type catalytic" evidence="17">
    <location>
        <begin position="712"/>
        <end position="1174"/>
    </location>
</feature>
<sequence length="1535" mass="169839">MSDVDMDSDFCPSPSPIKAQGKAAKQPLGEATNAGKAKGRAIEETYKKLSQLEHILLRPDTYVGSVEKQQAMLWVHDGGEGFTQRQVTYVPGLYKIFDEIIVNAADNKMRDDSMDGFKVDIDQEAGTIKVWNNGNGLPVEMHKDMGVYVPEMIFGNLLTSSNYNDSEKKVVGGRNGYGAKLANIFSTEFIVETADGSREKKYRQVFSNNMQDKSKPKITKCKASDNWTCITFTPDLSKFGMDSLDDDTVALMRKRVYDVAGCIGARGVKVHLNGTRLPIKTFQQYVGEYFKGVEDPPKVFYERVNDRWEVAITASTEGQAQQVSFVNSINTIKGGTHVNNVADKVAAKLLEHINKKHKKQNVKAFQIKNHTWVFVNALIENPAFDSQCKETLTTKASAFGSRCDMSDDFFKKLTKCAIVDNVLMWATFKANKDMKKNDGAKKSRLLGVPKLDDANDAGTRNSQKCTLILTEGDSAKALAISGLSVVGRDHYGVFPLRGKLLNVRDAAPKQIMDNAEISNIKKILGLQQNKVYEDTKALRYGSVMIMTDQDHDGSHIKGLLINFLHKFWPSLLKIPDFLVEFITPIVKATKGRQSQIFYTMPEYETWKEELGGSTKGWSIKYYKGLGTSTAAEAKEYFADIDQHRKPFVYEDHLDDECIDMAFSKKKVDERKQWLSNCKPGTYLDMSVDTIKYSEFINKELILFSLADLQRSIPSMVDGLKPGQRKIMFCAFKRKLKSDIKVAQLAGYVSEHSAYHHGEASLASTIVGLAQNFVGNNNVALLVPSGQFGTRLQGGKDCASPRYIFTRLSPLARAVMPEADDALLDFLSEDGQKIEPTWYMPTLPTVLVNGADGIGTGWSTFVPNYNPLDLIGNIRRMLRDEPTVPMVPWYRGFEGTVEPAGGKAKEFGESFTVTGKIREIDETTVEISELPLRKWTQDYKEWLQIVTIGGASDKDDKKKEKPFITEYREYHTDETVRFVITMPEEQMREAHAMGLEKRFKLTSTISTTNMHLFDAEGHIRRYESPEAILEEFFQLRMAYYDARKASMADILRSDLARLESKVRFILAVVQGDLVISNKKKAVLIEELEDCGYERMTKSSKSSGKASAPVEEEDDSEGGSSAATASGKNYDYLLGMPLWSLTMERVATLIAERDTKQGELDELMRTSPAQMWETDLDTFEAVLETEEDEAMKLAAEADKHAKSHRRGKGKAKTTKASKASAADLEYVETKVKTKFPPRPASVSGELKLQPLAAAMALPATSEVSIDTAAAGIFERLNIRSTGTLAATKGALKSKAEVKPKVMASKAESKPKVVAKGTKKAVVVDEDSEDEPYEEIPAEDSDDDFSLGGGSLMARLAARNKSSRATAKKAPVYDLSDSEEEGEEDLDSGSDFCADTPQPKKKAPARKPAAKKPPTGKAKAPAAKAAGKKRVTTKSAVSKASAAMDCEADDDACVVDSPAVAPAGKMRRMRPSPFHKGSASRTAAADKEEEEEPAEPAARPSRRAAANRVVYTLDSDESEEEESDEEEYDDDSGSDFEG</sequence>
<dbReference type="InterPro" id="IPR034157">
    <property type="entry name" value="TOPRIM_TopoII"/>
</dbReference>
<dbReference type="InterPro" id="IPR003594">
    <property type="entry name" value="HATPase_dom"/>
</dbReference>
<evidence type="ECO:0000256" key="15">
    <source>
        <dbReference type="SAM" id="MobiDB-lite"/>
    </source>
</evidence>
<feature type="domain" description="Toprim" evidence="16">
    <location>
        <begin position="465"/>
        <end position="579"/>
    </location>
</feature>
<dbReference type="EC" id="5.6.2.2" evidence="13"/>
<evidence type="ECO:0000256" key="7">
    <source>
        <dbReference type="ARBA" id="ARBA00022840"/>
    </source>
</evidence>
<dbReference type="FunFam" id="3.30.1360.40:FF:000003">
    <property type="entry name" value="DNA topoisomerase 2"/>
    <property type="match status" value="1"/>
</dbReference>
<evidence type="ECO:0000256" key="6">
    <source>
        <dbReference type="ARBA" id="ARBA00022741"/>
    </source>
</evidence>
<dbReference type="InterPro" id="IPR031660">
    <property type="entry name" value="TOPRIM_C"/>
</dbReference>
<dbReference type="InterPro" id="IPR001241">
    <property type="entry name" value="Topo_IIA"/>
</dbReference>
<dbReference type="Pfam" id="PF00204">
    <property type="entry name" value="DNA_gyraseB"/>
    <property type="match status" value="1"/>
</dbReference>
<keyword evidence="9 12" id="KW-0799">Topoisomerase</keyword>
<dbReference type="PANTHER" id="PTHR10169:SF38">
    <property type="entry name" value="DNA TOPOISOMERASE 2"/>
    <property type="match status" value="1"/>
</dbReference>
<dbReference type="GO" id="GO:0003918">
    <property type="term" value="F:DNA topoisomerase type II (double strand cut, ATP-hydrolyzing) activity"/>
    <property type="evidence" value="ECO:0007669"/>
    <property type="project" value="UniProtKB-UniRule"/>
</dbReference>
<dbReference type="Pfam" id="PF02518">
    <property type="entry name" value="HATPase_c"/>
    <property type="match status" value="1"/>
</dbReference>
<dbReference type="PROSITE" id="PS00177">
    <property type="entry name" value="TOPOISOMERASE_II"/>
    <property type="match status" value="1"/>
</dbReference>
<dbReference type="InterPro" id="IPR013757">
    <property type="entry name" value="Topo_IIA_A_a_sf"/>
</dbReference>
<keyword evidence="14" id="KW-0175">Coiled coil</keyword>
<dbReference type="FunFam" id="3.90.199.10:FF:000002">
    <property type="entry name" value="DNA topoisomerase 2"/>
    <property type="match status" value="1"/>
</dbReference>
<dbReference type="FunFam" id="3.30.565.10:FF:000004">
    <property type="entry name" value="DNA topoisomerase 2"/>
    <property type="match status" value="1"/>
</dbReference>
<gene>
    <name evidence="18" type="ORF">PCOL08062_LOCUS4067</name>
</gene>
<keyword evidence="7 13" id="KW-0067">ATP-binding</keyword>
<dbReference type="CDD" id="cd03365">
    <property type="entry name" value="TOPRIM_TopoIIA"/>
    <property type="match status" value="1"/>
</dbReference>
<dbReference type="PRINTS" id="PR01158">
    <property type="entry name" value="TOPISMRASEII"/>
</dbReference>
<dbReference type="EMBL" id="HBDZ01005312">
    <property type="protein sequence ID" value="CAD8235323.1"/>
    <property type="molecule type" value="Transcribed_RNA"/>
</dbReference>
<feature type="compositionally biased region" description="Low complexity" evidence="15">
    <location>
        <begin position="1409"/>
        <end position="1422"/>
    </location>
</feature>
<dbReference type="FunFam" id="3.40.50.670:FF:000001">
    <property type="entry name" value="DNA topoisomerase 2"/>
    <property type="match status" value="2"/>
</dbReference>
<dbReference type="CDD" id="cd16930">
    <property type="entry name" value="HATPase_TopII-like"/>
    <property type="match status" value="1"/>
</dbReference>
<dbReference type="CDD" id="cd03481">
    <property type="entry name" value="TopoIIA_Trans_ScTopoIIA"/>
    <property type="match status" value="1"/>
</dbReference>
<feature type="compositionally biased region" description="Low complexity" evidence="15">
    <location>
        <begin position="1430"/>
        <end position="1442"/>
    </location>
</feature>
<evidence type="ECO:0000256" key="12">
    <source>
        <dbReference type="PROSITE-ProRule" id="PRU01384"/>
    </source>
</evidence>
<name>A0A7R9TH06_9VIRI</name>
<dbReference type="Pfam" id="PF16898">
    <property type="entry name" value="TOPRIM_C"/>
    <property type="match status" value="1"/>
</dbReference>
<feature type="region of interest" description="Disordered" evidence="15">
    <location>
        <begin position="1298"/>
        <end position="1535"/>
    </location>
</feature>
<dbReference type="GO" id="GO:0000712">
    <property type="term" value="P:resolution of meiotic recombination intermediates"/>
    <property type="evidence" value="ECO:0007669"/>
    <property type="project" value="TreeGrafter"/>
</dbReference>